<reference evidence="2 3" key="1">
    <citation type="submission" date="2015-08" db="EMBL/GenBank/DDBJ databases">
        <authorList>
            <person name="Babu N.S."/>
            <person name="Beckwith C.J."/>
            <person name="Beseler K.G."/>
            <person name="Brison A."/>
            <person name="Carone J.V."/>
            <person name="Caskin T.P."/>
            <person name="Diamond M."/>
            <person name="Durham M.E."/>
            <person name="Foxe J.M."/>
            <person name="Go M."/>
            <person name="Henderson B.A."/>
            <person name="Jones I.B."/>
            <person name="McGettigan J.A."/>
            <person name="Micheletti S.J."/>
            <person name="Nasrallah M.E."/>
            <person name="Ortiz D."/>
            <person name="Piller C.R."/>
            <person name="Privatt S.R."/>
            <person name="Schneider S.L."/>
            <person name="Sharp S."/>
            <person name="Smith T.C."/>
            <person name="Stanton J.D."/>
            <person name="Ullery H.E."/>
            <person name="Wilson R.J."/>
            <person name="Serrano M.G."/>
            <person name="Buck G."/>
            <person name="Lee V."/>
            <person name="Wang Y."/>
            <person name="Carvalho R."/>
            <person name="Voegtly L."/>
            <person name="Shi R."/>
            <person name="Duckworth R."/>
            <person name="Johnson A."/>
            <person name="Loviza R."/>
            <person name="Walstead R."/>
            <person name="Shah Z."/>
            <person name="Kiflezghi M."/>
            <person name="Wade K."/>
            <person name="Ball S.L."/>
            <person name="Bradley K.W."/>
            <person name="Asai D.J."/>
            <person name="Bowman C.A."/>
            <person name="Russell D.A."/>
            <person name="Pope W.H."/>
            <person name="Jacobs-Sera D."/>
            <person name="Hendrix R.W."/>
            <person name="Hatfull G.F."/>
        </authorList>
    </citation>
    <scope>NUCLEOTIDE SEQUENCE [LARGE SCALE GENOMIC DNA]</scope>
    <source>
        <strain evidence="2 3">DSM 27648</strain>
    </source>
</reference>
<evidence type="ECO:0000313" key="3">
    <source>
        <dbReference type="Proteomes" id="UP000064967"/>
    </source>
</evidence>
<feature type="chain" id="PRO_5005465782" description="Flagella basal body P-ring formation protein FlgA C-terminal domain-containing protein" evidence="1">
    <location>
        <begin position="22"/>
        <end position="197"/>
    </location>
</feature>
<accession>A0A0K1PNI3</accession>
<evidence type="ECO:0000256" key="1">
    <source>
        <dbReference type="SAM" id="SignalP"/>
    </source>
</evidence>
<proteinExistence type="predicted"/>
<dbReference type="Gene3D" id="2.30.30.760">
    <property type="match status" value="1"/>
</dbReference>
<gene>
    <name evidence="2" type="ORF">AKJ09_01333</name>
</gene>
<dbReference type="AlphaFoldDB" id="A0A0K1PNI3"/>
<evidence type="ECO:0008006" key="4">
    <source>
        <dbReference type="Google" id="ProtNLM"/>
    </source>
</evidence>
<evidence type="ECO:0000313" key="2">
    <source>
        <dbReference type="EMBL" id="AKU94669.1"/>
    </source>
</evidence>
<dbReference type="Proteomes" id="UP000064967">
    <property type="component" value="Chromosome"/>
</dbReference>
<sequence length="197" mass="20588">MHRRVVALVVFALALSASAAAAPPSKAPVPNASANAHPRWHRANPAEIERIVREAIAASATSIPKGTTIRSVRCGTVPEIPDSPTNVTIEVTKPARKAGISSTSAVLTFHRDASVVARVPVTLELDMSPEAATFDVPKGAPVVLVIKRGLLEISAPAVTSEGADLGDVVQVLLRPSGRALRGQIVAKDRAIAVEELR</sequence>
<dbReference type="STRING" id="1391654.AKJ09_01333"/>
<dbReference type="EMBL" id="CP012333">
    <property type="protein sequence ID" value="AKU94669.1"/>
    <property type="molecule type" value="Genomic_DNA"/>
</dbReference>
<dbReference type="KEGG" id="llu:AKJ09_01333"/>
<protein>
    <recommendedName>
        <fullName evidence="4">Flagella basal body P-ring formation protein FlgA C-terminal domain-containing protein</fullName>
    </recommendedName>
</protein>
<dbReference type="RefSeq" id="WP_146646229.1">
    <property type="nucleotide sequence ID" value="NZ_CP012333.1"/>
</dbReference>
<organism evidence="2 3">
    <name type="scientific">Labilithrix luteola</name>
    <dbReference type="NCBI Taxonomy" id="1391654"/>
    <lineage>
        <taxon>Bacteria</taxon>
        <taxon>Pseudomonadati</taxon>
        <taxon>Myxococcota</taxon>
        <taxon>Polyangia</taxon>
        <taxon>Polyangiales</taxon>
        <taxon>Labilitrichaceae</taxon>
        <taxon>Labilithrix</taxon>
    </lineage>
</organism>
<feature type="signal peptide" evidence="1">
    <location>
        <begin position="1"/>
        <end position="21"/>
    </location>
</feature>
<name>A0A0K1PNI3_9BACT</name>
<keyword evidence="3" id="KW-1185">Reference proteome</keyword>
<keyword evidence="1" id="KW-0732">Signal</keyword>